<proteinExistence type="predicted"/>
<evidence type="ECO:0000259" key="3">
    <source>
        <dbReference type="Pfam" id="PF05368"/>
    </source>
</evidence>
<keyword evidence="5" id="KW-1185">Reference proteome</keyword>
<name>A0ABR2VAG5_9PEZI</name>
<evidence type="ECO:0000313" key="5">
    <source>
        <dbReference type="Proteomes" id="UP001408356"/>
    </source>
</evidence>
<dbReference type="Gene3D" id="3.40.50.720">
    <property type="entry name" value="NAD(P)-binding Rossmann-like Domain"/>
    <property type="match status" value="1"/>
</dbReference>
<keyword evidence="1" id="KW-0521">NADP</keyword>
<gene>
    <name evidence="4" type="ORF">SUNI508_03865</name>
</gene>
<organism evidence="4 5">
    <name type="scientific">Seiridium unicorne</name>
    <dbReference type="NCBI Taxonomy" id="138068"/>
    <lineage>
        <taxon>Eukaryota</taxon>
        <taxon>Fungi</taxon>
        <taxon>Dikarya</taxon>
        <taxon>Ascomycota</taxon>
        <taxon>Pezizomycotina</taxon>
        <taxon>Sordariomycetes</taxon>
        <taxon>Xylariomycetidae</taxon>
        <taxon>Amphisphaeriales</taxon>
        <taxon>Sporocadaceae</taxon>
        <taxon>Seiridium</taxon>
    </lineage>
</organism>
<protein>
    <submittedName>
        <fullName evidence="4">NmrA-like domain-containing protein</fullName>
    </submittedName>
</protein>
<dbReference type="PANTHER" id="PTHR47706">
    <property type="entry name" value="NMRA-LIKE FAMILY PROTEIN"/>
    <property type="match status" value="1"/>
</dbReference>
<evidence type="ECO:0000256" key="2">
    <source>
        <dbReference type="ARBA" id="ARBA00023002"/>
    </source>
</evidence>
<feature type="domain" description="NmrA-like" evidence="3">
    <location>
        <begin position="4"/>
        <end position="230"/>
    </location>
</feature>
<comment type="caution">
    <text evidence="4">The sequence shown here is derived from an EMBL/GenBank/DDBJ whole genome shotgun (WGS) entry which is preliminary data.</text>
</comment>
<dbReference type="CDD" id="cd05259">
    <property type="entry name" value="PCBER_SDR_a"/>
    <property type="match status" value="1"/>
</dbReference>
<evidence type="ECO:0000313" key="4">
    <source>
        <dbReference type="EMBL" id="KAK9423849.1"/>
    </source>
</evidence>
<dbReference type="InterPro" id="IPR008030">
    <property type="entry name" value="NmrA-like"/>
</dbReference>
<sequence length="304" mass="33470">MTIKNVALVGANGNLGGPILDALVSSGFFNVTVLKRASSRSNPTSDPKVNIVTVHDDMTFDSLKAALQGQDACIASFPLKDPEPHLRLVDAAAAAGVKRFIPADYGSCDSSTKQAQELILLFKNKVHVRELCQEHAKKDPHFTWTSLVAGHFFDWGLRENFLHFDLKTKTADILDDGTYRSSTSTLARVAEAVVKVLQDEDVGRNKMLFMQSFCVSQLDILASLEKATGEKWKINWTKSDDFIKEYKPKADAGDYAAVEHLVFALGAIDGDWEKKDGFAMDALGFQNEDLDEIVQRVVSEVPSS</sequence>
<dbReference type="PANTHER" id="PTHR47706:SF9">
    <property type="entry name" value="NMRA-LIKE DOMAIN-CONTAINING PROTEIN-RELATED"/>
    <property type="match status" value="1"/>
</dbReference>
<dbReference type="InterPro" id="IPR045312">
    <property type="entry name" value="PCBER-like"/>
</dbReference>
<reference evidence="4 5" key="1">
    <citation type="journal article" date="2024" name="J. Plant Pathol.">
        <title>Sequence and assembly of the genome of Seiridium unicorne, isolate CBS 538.82, causal agent of cypress canker disease.</title>
        <authorList>
            <person name="Scali E."/>
            <person name="Rocca G.D."/>
            <person name="Danti R."/>
            <person name="Garbelotto M."/>
            <person name="Barberini S."/>
            <person name="Baroncelli R."/>
            <person name="Emiliani G."/>
        </authorList>
    </citation>
    <scope>NUCLEOTIDE SEQUENCE [LARGE SCALE GENOMIC DNA]</scope>
    <source>
        <strain evidence="4 5">BM-138-508</strain>
    </source>
</reference>
<dbReference type="InterPro" id="IPR051609">
    <property type="entry name" value="NmrA/Isoflavone_reductase-like"/>
</dbReference>
<dbReference type="EMBL" id="JARVKF010000057">
    <property type="protein sequence ID" value="KAK9423849.1"/>
    <property type="molecule type" value="Genomic_DNA"/>
</dbReference>
<dbReference type="InterPro" id="IPR036291">
    <property type="entry name" value="NAD(P)-bd_dom_sf"/>
</dbReference>
<dbReference type="SUPFAM" id="SSF51735">
    <property type="entry name" value="NAD(P)-binding Rossmann-fold domains"/>
    <property type="match status" value="1"/>
</dbReference>
<dbReference type="Pfam" id="PF05368">
    <property type="entry name" value="NmrA"/>
    <property type="match status" value="1"/>
</dbReference>
<accession>A0ABR2VAG5</accession>
<evidence type="ECO:0000256" key="1">
    <source>
        <dbReference type="ARBA" id="ARBA00022857"/>
    </source>
</evidence>
<dbReference type="Gene3D" id="3.90.25.10">
    <property type="entry name" value="UDP-galactose 4-epimerase, domain 1"/>
    <property type="match status" value="1"/>
</dbReference>
<dbReference type="Proteomes" id="UP001408356">
    <property type="component" value="Unassembled WGS sequence"/>
</dbReference>
<keyword evidence="2" id="KW-0560">Oxidoreductase</keyword>